<evidence type="ECO:0000313" key="1">
    <source>
        <dbReference type="EMBL" id="MQY22843.1"/>
    </source>
</evidence>
<evidence type="ECO:0000313" key="2">
    <source>
        <dbReference type="Proteomes" id="UP000438448"/>
    </source>
</evidence>
<comment type="caution">
    <text evidence="1">The sequence shown here is derived from an EMBL/GenBank/DDBJ whole genome shotgun (WGS) entry which is preliminary data.</text>
</comment>
<accession>A0A7K0DAN4</accession>
<dbReference type="Proteomes" id="UP000438448">
    <property type="component" value="Unassembled WGS sequence"/>
</dbReference>
<gene>
    <name evidence="1" type="primary">hmp_2</name>
    <name evidence="1" type="ORF">NRB20_59660</name>
</gene>
<organism evidence="1 2">
    <name type="scientific">Nocardia macrotermitis</name>
    <dbReference type="NCBI Taxonomy" id="2585198"/>
    <lineage>
        <taxon>Bacteria</taxon>
        <taxon>Bacillati</taxon>
        <taxon>Actinomycetota</taxon>
        <taxon>Actinomycetes</taxon>
        <taxon>Mycobacteriales</taxon>
        <taxon>Nocardiaceae</taxon>
        <taxon>Nocardia</taxon>
    </lineage>
</organism>
<dbReference type="EC" id="1.14.12.17" evidence="1"/>
<dbReference type="EMBL" id="WEGK01000015">
    <property type="protein sequence ID" value="MQY22843.1"/>
    <property type="molecule type" value="Genomic_DNA"/>
</dbReference>
<keyword evidence="2" id="KW-1185">Reference proteome</keyword>
<keyword evidence="1" id="KW-0560">Oxidoreductase</keyword>
<dbReference type="GO" id="GO:0008941">
    <property type="term" value="F:nitric oxide dioxygenase NAD(P)H activity"/>
    <property type="evidence" value="ECO:0007669"/>
    <property type="project" value="UniProtKB-EC"/>
</dbReference>
<dbReference type="AlphaFoldDB" id="A0A7K0DAN4"/>
<dbReference type="Gene3D" id="3.40.50.80">
    <property type="entry name" value="Nucleotide-binding domain of ferredoxin-NADP reductase (FNR) module"/>
    <property type="match status" value="1"/>
</dbReference>
<proteinExistence type="predicted"/>
<dbReference type="InterPro" id="IPR039261">
    <property type="entry name" value="FNR_nucleotide-bd"/>
</dbReference>
<reference evidence="1 2" key="1">
    <citation type="submission" date="2019-10" db="EMBL/GenBank/DDBJ databases">
        <title>Nocardia macrotermitis sp. nov. and Nocardia aurantia sp. nov., isolated from the gut of fungus growing-termite Macrotermes natalensis.</title>
        <authorList>
            <person name="Benndorf R."/>
            <person name="Schwitalla J."/>
            <person name="Martin K."/>
            <person name="De Beer W."/>
            <person name="Kaster A.-K."/>
            <person name="Vollmers J."/>
            <person name="Poulsen M."/>
            <person name="Beemelmanns C."/>
        </authorList>
    </citation>
    <scope>NUCLEOTIDE SEQUENCE [LARGE SCALE GENOMIC DNA]</scope>
    <source>
        <strain evidence="1 2">RB20</strain>
    </source>
</reference>
<sequence>MHDAAAAESCPGAPTLRRGRVDFTDLPIPPETRVYLCGPLPFMLGIRDALLDRNVPADHIHYEVFGPETCATT</sequence>
<dbReference type="SUPFAM" id="SSF52343">
    <property type="entry name" value="Ferredoxin reductase-like, C-terminal NADP-linked domain"/>
    <property type="match status" value="1"/>
</dbReference>
<name>A0A7K0DAN4_9NOCA</name>
<protein>
    <submittedName>
        <fullName evidence="1">Flavohemoprotein</fullName>
        <ecNumber evidence="1">1.14.12.17</ecNumber>
    </submittedName>
</protein>